<dbReference type="EMBL" id="LCQO01000029">
    <property type="protein sequence ID" value="KKW17740.1"/>
    <property type="molecule type" value="Genomic_DNA"/>
</dbReference>
<proteinExistence type="predicted"/>
<keyword evidence="1" id="KW-0808">Transferase</keyword>
<sequence length="139" mass="15735">MQKVFVGLSGGVDSAVSAALLKSKGYDVVGAFIKIWQPEFIECTWREDRLDAMRVAIALGIPFKEIDLSESYKKRVVEEMLKLYAMGVTPNPDVLCNHYIKFGDFLDWAESEGADRIATGHYARIQENNDLRSRYLLRG</sequence>
<evidence type="ECO:0000313" key="1">
    <source>
        <dbReference type="EMBL" id="KKW17740.1"/>
    </source>
</evidence>
<dbReference type="GO" id="GO:0008168">
    <property type="term" value="F:methyltransferase activity"/>
    <property type="evidence" value="ECO:0007669"/>
    <property type="project" value="UniProtKB-KW"/>
</dbReference>
<dbReference type="GO" id="GO:0032259">
    <property type="term" value="P:methylation"/>
    <property type="evidence" value="ECO:0007669"/>
    <property type="project" value="UniProtKB-KW"/>
</dbReference>
<dbReference type="GO" id="GO:0002143">
    <property type="term" value="P:tRNA wobble position uridine thiolation"/>
    <property type="evidence" value="ECO:0007669"/>
    <property type="project" value="TreeGrafter"/>
</dbReference>
<dbReference type="PATRIC" id="fig|1618668.3.peg.398"/>
<dbReference type="Gene3D" id="3.40.50.620">
    <property type="entry name" value="HUPs"/>
    <property type="match status" value="1"/>
</dbReference>
<dbReference type="InterPro" id="IPR014729">
    <property type="entry name" value="Rossmann-like_a/b/a_fold"/>
</dbReference>
<comment type="caution">
    <text evidence="1">The sequence shown here is derived from an EMBL/GenBank/DDBJ whole genome shotgun (WGS) entry which is preliminary data.</text>
</comment>
<dbReference type="PANTHER" id="PTHR11933">
    <property type="entry name" value="TRNA 5-METHYLAMINOMETHYL-2-THIOURIDYLATE -METHYLTRANSFERASE"/>
    <property type="match status" value="1"/>
</dbReference>
<dbReference type="Pfam" id="PF03054">
    <property type="entry name" value="tRNA_Me_trans"/>
    <property type="match status" value="1"/>
</dbReference>
<organism evidence="1 2">
    <name type="scientific">Candidatus Kaiserbacteria bacterium GW2011_GWA1_50_28</name>
    <dbReference type="NCBI Taxonomy" id="1618668"/>
    <lineage>
        <taxon>Bacteria</taxon>
        <taxon>Candidatus Kaiseribacteriota</taxon>
    </lineage>
</organism>
<protein>
    <submittedName>
        <fullName evidence="1">tRNA (5-methylaminomethyl-2-thiouridylate)-methyltransferase MnmA</fullName>
    </submittedName>
</protein>
<keyword evidence="1" id="KW-0489">Methyltransferase</keyword>
<dbReference type="PANTHER" id="PTHR11933:SF5">
    <property type="entry name" value="MITOCHONDRIAL TRNA-SPECIFIC 2-THIOURIDYLASE 1"/>
    <property type="match status" value="1"/>
</dbReference>
<dbReference type="Proteomes" id="UP000034057">
    <property type="component" value="Unassembled WGS sequence"/>
</dbReference>
<evidence type="ECO:0000313" key="2">
    <source>
        <dbReference type="Proteomes" id="UP000034057"/>
    </source>
</evidence>
<dbReference type="AlphaFoldDB" id="A0A0G1WGK4"/>
<accession>A0A0G1WGK4</accession>
<name>A0A0G1WGK4_9BACT</name>
<reference evidence="1 2" key="1">
    <citation type="journal article" date="2015" name="Nature">
        <title>rRNA introns, odd ribosomes, and small enigmatic genomes across a large radiation of phyla.</title>
        <authorList>
            <person name="Brown C.T."/>
            <person name="Hug L.A."/>
            <person name="Thomas B.C."/>
            <person name="Sharon I."/>
            <person name="Castelle C.J."/>
            <person name="Singh A."/>
            <person name="Wilkins M.J."/>
            <person name="Williams K.H."/>
            <person name="Banfield J.F."/>
        </authorList>
    </citation>
    <scope>NUCLEOTIDE SEQUENCE [LARGE SCALE GENOMIC DNA]</scope>
</reference>
<gene>
    <name evidence="1" type="ORF">UY59_C0029G0005</name>
</gene>
<feature type="non-terminal residue" evidence="1">
    <location>
        <position position="139"/>
    </location>
</feature>
<dbReference type="SUPFAM" id="SSF52402">
    <property type="entry name" value="Adenine nucleotide alpha hydrolases-like"/>
    <property type="match status" value="1"/>
</dbReference>